<dbReference type="InterPro" id="IPR003395">
    <property type="entry name" value="RecF/RecN/SMC_N"/>
</dbReference>
<protein>
    <recommendedName>
        <fullName evidence="2">RecF/RecN/SMC N-terminal domain-containing protein</fullName>
    </recommendedName>
</protein>
<dbReference type="AlphaFoldDB" id="A0A1E5IGJ6"/>
<gene>
    <name evidence="3" type="ORF">ATZ36_09080</name>
</gene>
<keyword evidence="4" id="KW-1185">Reference proteome</keyword>
<evidence type="ECO:0000259" key="2">
    <source>
        <dbReference type="Pfam" id="PF02463"/>
    </source>
</evidence>
<dbReference type="Proteomes" id="UP000095237">
    <property type="component" value="Unassembled WGS sequence"/>
</dbReference>
<dbReference type="EMBL" id="LNVX01000679">
    <property type="protein sequence ID" value="OEG69515.1"/>
    <property type="molecule type" value="Genomic_DNA"/>
</dbReference>
<feature type="coiled-coil region" evidence="1">
    <location>
        <begin position="451"/>
        <end position="485"/>
    </location>
</feature>
<reference evidence="3 4" key="1">
    <citation type="submission" date="2015-11" db="EMBL/GenBank/DDBJ databases">
        <title>Evidence for parallel genomic evolution in an endosymbiosis of termite gut flagellates.</title>
        <authorList>
            <person name="Zheng H."/>
        </authorList>
    </citation>
    <scope>NUCLEOTIDE SEQUENCE [LARGE SCALE GENOMIC DNA]</scope>
    <source>
        <strain evidence="3 4">CET450</strain>
    </source>
</reference>
<comment type="caution">
    <text evidence="3">The sequence shown here is derived from an EMBL/GenBank/DDBJ whole genome shotgun (WGS) entry which is preliminary data.</text>
</comment>
<sequence length="807" mass="93079">MSIKINNLTISGIRGIQNTINLSLNGKSILLYGENGSGKSSITDAIEWLYKDSVLHLANAEINLKEALRNSYTDKAINSEVSITYNQNFTISKKLFYRGSKLISDLSNTSEVYMLASEKENLLIRYYLLRNFISQTKTDKLEFLSGIIGFSEVTKTKEILRKAFTSVKSEIKTQNFENQMGVQKETLISKIGAAVSQKKDFIVKINEVIKPLNLKINVETFEAIDTVLKQIRQSSNEKQLNIFSFLEEAKKLLTSIKEEITLIDNEYKIFFEEFNKMAADTKSMMQIFLSELLQSGNLVIEKKYHKDNTCPLCLQPKKLEDLKTEIRQRLEEIKSSAQIKNSLDNAKKSVANISLERIKRIDGVLNIPIISEPDNAEIKKALENIKTKFQSYYETTGEKVVSGDTLPSSDILFITSDDFKIHNEIIKKLEIMDIAMKNDRIMDIYANISSAKDAFLKIKRFEDEKARLEHQKKSLELIYNEFTKQQKEGLENFINTFSDLINEFFQCMNPGEAFQEIRITTIGEEDELKGITIEYRYNNEWVCPPQKYFSEAHLNCFGIAFFLASVIAFNKENKFIVLDDVISSFDTNHRKRFADLLFNKFSEYQIILLTHETEWFNYVSQIAKRKAWLIDNIKWSETKGTYLDAKPSDIKEFIENELANGSVEGLGNPIRRYLEYILKDICFNLEAQVNFRFNNTNEKRMPDELLNSLKSKISKKGKSLWTEELKIIDNVVNSTILGNLLSHDNPSFNHKLGDLKAFWGDIQNLKKIFVCQNKDCKNPEVSIKNYDTVNNKIRCGCGKTEYDWKNS</sequence>
<dbReference type="PANTHER" id="PTHR32114:SF2">
    <property type="entry name" value="ABC TRANSPORTER ABCH.3"/>
    <property type="match status" value="1"/>
</dbReference>
<dbReference type="Pfam" id="PF02463">
    <property type="entry name" value="SMC_N"/>
    <property type="match status" value="1"/>
</dbReference>
<feature type="domain" description="RecF/RecN/SMC N-terminal" evidence="2">
    <location>
        <begin position="5"/>
        <end position="622"/>
    </location>
</feature>
<accession>A0A1E5IGJ6</accession>
<dbReference type="InterPro" id="IPR027417">
    <property type="entry name" value="P-loop_NTPase"/>
</dbReference>
<evidence type="ECO:0000313" key="4">
    <source>
        <dbReference type="Proteomes" id="UP000095237"/>
    </source>
</evidence>
<dbReference type="SUPFAM" id="SSF52540">
    <property type="entry name" value="P-loop containing nucleoside triphosphate hydrolases"/>
    <property type="match status" value="1"/>
</dbReference>
<proteinExistence type="predicted"/>
<evidence type="ECO:0000313" key="3">
    <source>
        <dbReference type="EMBL" id="OEG69515.1"/>
    </source>
</evidence>
<dbReference type="Gene3D" id="3.40.50.300">
    <property type="entry name" value="P-loop containing nucleotide triphosphate hydrolases"/>
    <property type="match status" value="2"/>
</dbReference>
<keyword evidence="1" id="KW-0175">Coiled coil</keyword>
<organism evidence="3 4">
    <name type="scientific">Endomicrobium trichonymphae</name>
    <dbReference type="NCBI Taxonomy" id="1408204"/>
    <lineage>
        <taxon>Bacteria</taxon>
        <taxon>Pseudomonadati</taxon>
        <taxon>Elusimicrobiota</taxon>
        <taxon>Endomicrobiia</taxon>
        <taxon>Endomicrobiales</taxon>
        <taxon>Endomicrobiaceae</taxon>
        <taxon>Candidatus Endomicrobiellum</taxon>
    </lineage>
</organism>
<dbReference type="PANTHER" id="PTHR32114">
    <property type="entry name" value="ABC TRANSPORTER ABCH.3"/>
    <property type="match status" value="1"/>
</dbReference>
<evidence type="ECO:0000256" key="1">
    <source>
        <dbReference type="SAM" id="Coils"/>
    </source>
</evidence>
<name>A0A1E5IGJ6_ENDTX</name>